<dbReference type="EMBL" id="CM020620">
    <property type="protein sequence ID" value="KAK1868956.1"/>
    <property type="molecule type" value="Genomic_DNA"/>
</dbReference>
<reference evidence="1" key="1">
    <citation type="submission" date="2019-11" db="EMBL/GenBank/DDBJ databases">
        <title>Nori genome reveals adaptations in red seaweeds to the harsh intertidal environment.</title>
        <authorList>
            <person name="Wang D."/>
            <person name="Mao Y."/>
        </authorList>
    </citation>
    <scope>NUCLEOTIDE SEQUENCE</scope>
    <source>
        <tissue evidence="1">Gametophyte</tissue>
    </source>
</reference>
<keyword evidence="2" id="KW-1185">Reference proteome</keyword>
<evidence type="ECO:0000313" key="1">
    <source>
        <dbReference type="EMBL" id="KAK1868956.1"/>
    </source>
</evidence>
<evidence type="ECO:0000313" key="2">
    <source>
        <dbReference type="Proteomes" id="UP000798662"/>
    </source>
</evidence>
<comment type="caution">
    <text evidence="1">The sequence shown here is derived from an EMBL/GenBank/DDBJ whole genome shotgun (WGS) entry which is preliminary data.</text>
</comment>
<sequence length="896" mass="89647">MASRLLARRLASSAVVGVRSQSTGWARGIPTANAATFAARDAELCAAAARDVSVLVAGNAAGANAPGPSSSKYAQFRVFPPGGGGGGPSPGGGGGGGGGGGNRSRLPAFLAATAAIGLYAATRSDHEGAVGAGGSGIADGGGLTDGSGRRRGSVMDAAGRGGGGGGGGGGGASAGALGGPAVISWQEFKRDVLPTGLVARVELRGTWAYVYVRDRKASGRAAAGVGGGGATLGGGTNAAAGGVVGSGGGGVAKFRFNVGSLETLERKLEAAQEDAGVEPRDFVPITLSSAAAGAPSASGAFSMLGTVLAVGFLALMARSAGSMGGMGGGMGGMGGMGGGPLSRGGGAGGGPGGGAGGPGGIFSVGKAKATVLNKGDAKVSTTFADVAGLDEAKREIMEFVQYLQKPDRFTAIGAKIPRGALMHGPPGTGKTLLARATAGESGVPFLTMSGSDFMEMFVGVGPSRVRDLFAQARKLAPCIIFLDEIDAIGRKRGRGGMMGGNDERENTLNQLLVEMDGFAPNSGVVVLAGTNRVDVLDEALLRPGRFDRRIVIDPPDILGRRDIFRVHLGPLTIADPPGKEGVAKAMAARTAGMAGADIANVCNQAALLAARAGAPDVNLSHFEGAVDRVIGGLEKKNMVMSPTEKRTVAYHEAGHAVAGWLLEHSMPLLKVSIVPRGSAALGYAQYQNNERLLYSRPQLADFMAMALAGRAAEEMFFSSVTTGAADDFDKVTQMAYQGVTRWGLGDALGTLAFPSGGGGGGEDFYRPYSNRMARTIDEEVRSIVKAAYARTQKLLADNRASVVAVAERLLEREALGREDMVELLGRRPFGGDAASFDEILAGSGQGRDGGGDGAGGKGTSSGPGDGEGGAAAGKDEEGRPAASVAAVGQGRDAPVG</sequence>
<accession>A0ACC3CGQ2</accession>
<name>A0ACC3CGQ2_PYRYE</name>
<proteinExistence type="predicted"/>
<gene>
    <name evidence="1" type="ORF">I4F81_011438</name>
</gene>
<protein>
    <submittedName>
        <fullName evidence="1">Uncharacterized protein</fullName>
    </submittedName>
</protein>
<dbReference type="Proteomes" id="UP000798662">
    <property type="component" value="Chromosome 3"/>
</dbReference>
<organism evidence="1 2">
    <name type="scientific">Pyropia yezoensis</name>
    <name type="common">Susabi-nori</name>
    <name type="synonym">Porphyra yezoensis</name>
    <dbReference type="NCBI Taxonomy" id="2788"/>
    <lineage>
        <taxon>Eukaryota</taxon>
        <taxon>Rhodophyta</taxon>
        <taxon>Bangiophyceae</taxon>
        <taxon>Bangiales</taxon>
        <taxon>Bangiaceae</taxon>
        <taxon>Pyropia</taxon>
    </lineage>
</organism>